<dbReference type="PANTHER" id="PTHR16305:SF28">
    <property type="entry name" value="GUANYLATE CYCLASE DOMAIN-CONTAINING PROTEIN"/>
    <property type="match status" value="1"/>
</dbReference>
<evidence type="ECO:0000313" key="5">
    <source>
        <dbReference type="EMBL" id="GAA4343368.1"/>
    </source>
</evidence>
<dbReference type="EMBL" id="BAABGJ010000021">
    <property type="protein sequence ID" value="GAA4343368.1"/>
    <property type="molecule type" value="Genomic_DNA"/>
</dbReference>
<dbReference type="InterPro" id="IPR011990">
    <property type="entry name" value="TPR-like_helical_dom_sf"/>
</dbReference>
<evidence type="ECO:0000313" key="6">
    <source>
        <dbReference type="Proteomes" id="UP001500975"/>
    </source>
</evidence>
<keyword evidence="1" id="KW-0547">Nucleotide-binding</keyword>
<dbReference type="Pfam" id="PF24460">
    <property type="entry name" value="DUF7575"/>
    <property type="match status" value="1"/>
</dbReference>
<dbReference type="SUPFAM" id="SSF55073">
    <property type="entry name" value="Nucleotide cyclase"/>
    <property type="match status" value="1"/>
</dbReference>
<dbReference type="SMART" id="SM00044">
    <property type="entry name" value="CYCc"/>
    <property type="match status" value="1"/>
</dbReference>
<dbReference type="InterPro" id="IPR029787">
    <property type="entry name" value="Nucleotide_cyclase"/>
</dbReference>
<dbReference type="SUPFAM" id="SSF48452">
    <property type="entry name" value="TPR-like"/>
    <property type="match status" value="3"/>
</dbReference>
<evidence type="ECO:0000256" key="3">
    <source>
        <dbReference type="PROSITE-ProRule" id="PRU00339"/>
    </source>
</evidence>
<keyword evidence="6" id="KW-1185">Reference proteome</keyword>
<dbReference type="SUPFAM" id="SSF52540">
    <property type="entry name" value="P-loop containing nucleoside triphosphate hydrolases"/>
    <property type="match status" value="1"/>
</dbReference>
<proteinExistence type="predicted"/>
<name>A0ABP8HS27_9BURK</name>
<evidence type="ECO:0000259" key="4">
    <source>
        <dbReference type="PROSITE" id="PS50125"/>
    </source>
</evidence>
<dbReference type="PANTHER" id="PTHR16305">
    <property type="entry name" value="TESTICULAR SOLUBLE ADENYLYL CYCLASE"/>
    <property type="match status" value="1"/>
</dbReference>
<gene>
    <name evidence="5" type="ORF">GCM10023165_25760</name>
</gene>
<evidence type="ECO:0000256" key="1">
    <source>
        <dbReference type="ARBA" id="ARBA00022741"/>
    </source>
</evidence>
<sequence>MSSQYHGPAMACPACGFDVDPDFAFCPKCGTRLAPAAPAPPPPEPESDRRMVTVVFADLSGFTALSQTLDAEDVRALQTELFDLMSGAVKRFDGFVEKYVGDAVMAVFGAPVAHEDDPERALNAALLMHRQAASLSERWAPRIGRPLDLHIGVHSGPVVAGQLGNRDDGAYAVTGDTVNAASRLQNAAGAGETIVSRATWDLTRHAFEFDAAGELTLKGIAQPMPAWRLRAALAAPQPTRGLHALGLASGLVGRSAEMQRLREAFEQMRAGQGGLLRIVAEAGTGKTRLLTELMAQLDAEGRLDGVVQRRAACSSLGERAYGVPAALLRDAYGLKPQDPLPEVRGKISAAVAAMGAGEAEQQQLSAFLGYVLGLEGEDTRTRYLDPEQLRQQIFAAVLAVVERRLQQGVAAVMMIVEDLHWADAASLELLRYLLERLRGRPFMLLVTQRAAPALEAWAEGAGAQTVLRLEPLSSQCSEALLDALFGSSAQALPESLRRRIVEHAGGNPLFIEEMARALIADGLLSRKSGAWVCSPRATAARVPSTIHGLLLGRIDHLPSGARRTLCEAAVIGPQFSEPLLRQVATLPQALPDALETLVDAGLLAAMPSPEGPRFRFRHGLFQEVAYQSLLLRRRTELHTRIGEALERQCGGTPHQLEDLQALAHHFRLGTDKARGAHYLVAAADWARGAYANEDAIRDYQLALETLEACAAPEAPRLAVRERLGDVLAPAGRIAEAARHLEAAREGQARAGDRVAQARLLRKIAALRWETGERAEAQACLEAGLALIDGDAPHIERAWLYEMMGELHFRTADNHGALAWTQRALAHLEALEAQPPADEEQRRDLRAALALAHNTQGVALARLDRLDEAVAQLERSVAVAREADLPQAECRALSNLGVLYSSSQPQHAIEACERGLETARRIGDLGLQSRLSANLAVAYCTLTNRCDERGVGAAHTAIEIDRSTGQLDHLAVSLVVLAQIYQCHGEAGRALRHYQEALALAEKSGEPQLLFPCYEGLATLYLDVDDAVQAERYMTLAQDTCQRAGLDPDALVVLPFLC</sequence>
<dbReference type="SMART" id="SM00028">
    <property type="entry name" value="TPR"/>
    <property type="match status" value="5"/>
</dbReference>
<dbReference type="PROSITE" id="PS50125">
    <property type="entry name" value="GUANYLATE_CYCLASE_2"/>
    <property type="match status" value="1"/>
</dbReference>
<accession>A0ABP8HS27</accession>
<keyword evidence="2" id="KW-0067">ATP-binding</keyword>
<dbReference type="InterPro" id="IPR019734">
    <property type="entry name" value="TPR_rpt"/>
</dbReference>
<keyword evidence="3" id="KW-0802">TPR repeat</keyword>
<dbReference type="RefSeq" id="WP_345538303.1">
    <property type="nucleotide sequence ID" value="NZ_BAABGJ010000021.1"/>
</dbReference>
<dbReference type="InterPro" id="IPR041664">
    <property type="entry name" value="AAA_16"/>
</dbReference>
<dbReference type="InterPro" id="IPR001054">
    <property type="entry name" value="A/G_cyclase"/>
</dbReference>
<reference evidence="6" key="1">
    <citation type="journal article" date="2019" name="Int. J. Syst. Evol. Microbiol.">
        <title>The Global Catalogue of Microorganisms (GCM) 10K type strain sequencing project: providing services to taxonomists for standard genome sequencing and annotation.</title>
        <authorList>
            <consortium name="The Broad Institute Genomics Platform"/>
            <consortium name="The Broad Institute Genome Sequencing Center for Infectious Disease"/>
            <person name="Wu L."/>
            <person name="Ma J."/>
        </authorList>
    </citation>
    <scope>NUCLEOTIDE SEQUENCE [LARGE SCALE GENOMIC DNA]</scope>
    <source>
        <strain evidence="6">JCM 17804</strain>
    </source>
</reference>
<dbReference type="Pfam" id="PF00211">
    <property type="entry name" value="Guanylate_cyc"/>
    <property type="match status" value="1"/>
</dbReference>
<organism evidence="5 6">
    <name type="scientific">Variovorax defluvii</name>
    <dbReference type="NCBI Taxonomy" id="913761"/>
    <lineage>
        <taxon>Bacteria</taxon>
        <taxon>Pseudomonadati</taxon>
        <taxon>Pseudomonadota</taxon>
        <taxon>Betaproteobacteria</taxon>
        <taxon>Burkholderiales</taxon>
        <taxon>Comamonadaceae</taxon>
        <taxon>Variovorax</taxon>
    </lineage>
</organism>
<dbReference type="InterPro" id="IPR055997">
    <property type="entry name" value="DUF7575"/>
</dbReference>
<feature type="repeat" description="TPR" evidence="3">
    <location>
        <begin position="970"/>
        <end position="1003"/>
    </location>
</feature>
<dbReference type="CDD" id="cd07302">
    <property type="entry name" value="CHD"/>
    <property type="match status" value="1"/>
</dbReference>
<dbReference type="Gene3D" id="1.25.40.10">
    <property type="entry name" value="Tetratricopeptide repeat domain"/>
    <property type="match status" value="2"/>
</dbReference>
<dbReference type="PROSITE" id="PS50005">
    <property type="entry name" value="TPR"/>
    <property type="match status" value="1"/>
</dbReference>
<dbReference type="Gene3D" id="3.30.70.1230">
    <property type="entry name" value="Nucleotide cyclase"/>
    <property type="match status" value="1"/>
</dbReference>
<protein>
    <submittedName>
        <fullName evidence="5">Adenylate/guanylate cyclase domain-containing protein</fullName>
    </submittedName>
</protein>
<dbReference type="InterPro" id="IPR027417">
    <property type="entry name" value="P-loop_NTPase"/>
</dbReference>
<comment type="caution">
    <text evidence="5">The sequence shown here is derived from an EMBL/GenBank/DDBJ whole genome shotgun (WGS) entry which is preliminary data.</text>
</comment>
<dbReference type="Proteomes" id="UP001500975">
    <property type="component" value="Unassembled WGS sequence"/>
</dbReference>
<evidence type="ECO:0000256" key="2">
    <source>
        <dbReference type="ARBA" id="ARBA00022840"/>
    </source>
</evidence>
<dbReference type="Pfam" id="PF13191">
    <property type="entry name" value="AAA_16"/>
    <property type="match status" value="1"/>
</dbReference>
<feature type="domain" description="Guanylate cyclase" evidence="4">
    <location>
        <begin position="53"/>
        <end position="185"/>
    </location>
</feature>